<sequence>MDYGDAISTLISWARTRPDVRGLVLTGSAAEGTAHPLSDRDIQVFATDVPALLEDESWWTRLGEVLVVERLEDDDGNPTRLVYYAGGKLDFTLLPAVAFAGRSYDRPFKVLLDKDGAAGTVVHRPEVAMAPEADEFSESVNWAWAAALMAAKAIVRDEPWSVKLRDHDLKEELLRMIEWEHRARYGSGFDTRYLGTRLRRWMDSDVQAELERCWSGFGARDSEQALLATVSLYRRLAERTARHLGFPVFDHERVAAELHTILRSGTK</sequence>
<protein>
    <submittedName>
        <fullName evidence="1">Adenylyltransferase</fullName>
    </submittedName>
</protein>
<organism evidence="1 2">
    <name type="scientific">Amycolatopsis albispora</name>
    <dbReference type="NCBI Taxonomy" id="1804986"/>
    <lineage>
        <taxon>Bacteria</taxon>
        <taxon>Bacillati</taxon>
        <taxon>Actinomycetota</taxon>
        <taxon>Actinomycetes</taxon>
        <taxon>Pseudonocardiales</taxon>
        <taxon>Pseudonocardiaceae</taxon>
        <taxon>Amycolatopsis</taxon>
    </lineage>
</organism>
<dbReference type="OrthoDB" id="4519931at2"/>
<dbReference type="Gene3D" id="1.20.120.330">
    <property type="entry name" value="Nucleotidyltransferases domain 2"/>
    <property type="match status" value="1"/>
</dbReference>
<dbReference type="Proteomes" id="UP000250434">
    <property type="component" value="Chromosome"/>
</dbReference>
<reference evidence="1 2" key="1">
    <citation type="submission" date="2016-04" db="EMBL/GenBank/DDBJ databases">
        <title>Complete genome sequence and analysis of deep-sea sediment isolate, Amycolatopsis sp. WP1.</title>
        <authorList>
            <person name="Wang H."/>
            <person name="Chen S."/>
            <person name="Wu Q."/>
        </authorList>
    </citation>
    <scope>NUCLEOTIDE SEQUENCE [LARGE SCALE GENOMIC DNA]</scope>
    <source>
        <strain evidence="1 2">WP1</strain>
    </source>
</reference>
<keyword evidence="1" id="KW-0548">Nucleotidyltransferase</keyword>
<dbReference type="SUPFAM" id="SSF81631">
    <property type="entry name" value="PAP/OAS1 substrate-binding domain"/>
    <property type="match status" value="1"/>
</dbReference>
<dbReference type="InterPro" id="IPR043519">
    <property type="entry name" value="NT_sf"/>
</dbReference>
<dbReference type="Pfam" id="PF04439">
    <property type="entry name" value="Adenyl_transf"/>
    <property type="match status" value="1"/>
</dbReference>
<dbReference type="AlphaFoldDB" id="A0A344LK56"/>
<name>A0A344LK56_9PSEU</name>
<dbReference type="InterPro" id="IPR007530">
    <property type="entry name" value="Aminoglycoside_adenylylTfrase"/>
</dbReference>
<keyword evidence="1" id="KW-0808">Transferase</keyword>
<proteinExistence type="predicted"/>
<dbReference type="KEGG" id="aab:A4R43_12435"/>
<dbReference type="EMBL" id="CP015163">
    <property type="protein sequence ID" value="AXB48430.1"/>
    <property type="molecule type" value="Genomic_DNA"/>
</dbReference>
<evidence type="ECO:0000313" key="2">
    <source>
        <dbReference type="Proteomes" id="UP000250434"/>
    </source>
</evidence>
<gene>
    <name evidence="1" type="ORF">A4R43_12435</name>
</gene>
<dbReference type="Gene3D" id="3.30.460.10">
    <property type="entry name" value="Beta Polymerase, domain 2"/>
    <property type="match status" value="1"/>
</dbReference>
<keyword evidence="2" id="KW-1185">Reference proteome</keyword>
<dbReference type="SUPFAM" id="SSF81301">
    <property type="entry name" value="Nucleotidyltransferase"/>
    <property type="match status" value="1"/>
</dbReference>
<evidence type="ECO:0000313" key="1">
    <source>
        <dbReference type="EMBL" id="AXB48430.1"/>
    </source>
</evidence>
<dbReference type="GO" id="GO:0016779">
    <property type="term" value="F:nucleotidyltransferase activity"/>
    <property type="evidence" value="ECO:0007669"/>
    <property type="project" value="UniProtKB-KW"/>
</dbReference>
<accession>A0A344LK56</accession>